<comment type="similarity">
    <text evidence="1 3">Belongs to the TPP enzyme family.</text>
</comment>
<dbReference type="RefSeq" id="WP_344988044.1">
    <property type="nucleotide sequence ID" value="NZ_BAABCD010000005.1"/>
</dbReference>
<dbReference type="PANTHER" id="PTHR42981">
    <property type="entry name" value="PYRUVATE DEHYDROGENASE [UBIQUINONE]"/>
    <property type="match status" value="1"/>
</dbReference>
<keyword evidence="2 3" id="KW-0786">Thiamine pyrophosphate</keyword>
<dbReference type="SUPFAM" id="SSF52518">
    <property type="entry name" value="Thiamin diphosphate-binding fold (THDP-binding)"/>
    <property type="match status" value="2"/>
</dbReference>
<evidence type="ECO:0000259" key="6">
    <source>
        <dbReference type="Pfam" id="PF02776"/>
    </source>
</evidence>
<dbReference type="InterPro" id="IPR012001">
    <property type="entry name" value="Thiamin_PyroP_enz_TPP-bd_dom"/>
</dbReference>
<dbReference type="InterPro" id="IPR012000">
    <property type="entry name" value="Thiamin_PyroP_enz_cen_dom"/>
</dbReference>
<dbReference type="Gene3D" id="3.40.50.970">
    <property type="match status" value="2"/>
</dbReference>
<evidence type="ECO:0000259" key="5">
    <source>
        <dbReference type="Pfam" id="PF02775"/>
    </source>
</evidence>
<feature type="domain" description="Thiamine pyrophosphate enzyme central" evidence="4">
    <location>
        <begin position="210"/>
        <end position="340"/>
    </location>
</feature>
<dbReference type="Pfam" id="PF02775">
    <property type="entry name" value="TPP_enzyme_C"/>
    <property type="match status" value="1"/>
</dbReference>
<sequence length="607" mass="65196">MSEDTQSAEEKSVADVVVERLTAWDVERIYGYAGDGNNPLLGALRRSGVGPRFMRARHEEAAAFMAVGDAKYSGQAGVVCSTQGPGAAHLLNGLYDAKLDSVPVVALVAQQHTSVLGSGYQQEIDLAAVFADVAGPYMQTVASAEQVPMVLDRAFRAALTYRTPVVVVLPHDVQNLPAPELGDELDQEHGVVVTAPEWTHGVVTPRDDDVARAVEVLGAGERIAILAGRGVAGARDELMELAERLDAGVTMSLLGKPYVDESSPLVGGTMGHLGTTASARILQNCDTLLIVGSNDPWTEFYPRPGQARAVQIDLDPANLANRYPVEVGMVGEAAYALRALTARVASRDRTAWRSDVETWVGQWREISRERAEVTARGLNPELVARRLAECLPHDARLSVDVGSSVYHYVRQMDLPTSVPAHLSSTLASMGCGVPYALAAKAGAPGRPVALLAGDGAMQMLGINELITVAESWPGWEDPVMVVVVLSNRDLAEVSWEQRESEAQPRFARSQEVPGFDMAGYAELLGLRGVRVETAEDLAPALEAAFSADRPTVVDAVTDPDIPLLPPFPHGREMLESMRTGLRAEGEAGSHALELLETYARMEEERFT</sequence>
<dbReference type="Pfam" id="PF00205">
    <property type="entry name" value="TPP_enzyme_M"/>
    <property type="match status" value="1"/>
</dbReference>
<dbReference type="InterPro" id="IPR011766">
    <property type="entry name" value="TPP_enzyme_TPP-bd"/>
</dbReference>
<keyword evidence="8" id="KW-1185">Reference proteome</keyword>
<dbReference type="Proteomes" id="UP001595836">
    <property type="component" value="Unassembled WGS sequence"/>
</dbReference>
<protein>
    <submittedName>
        <fullName evidence="7">Thiamine pyrophosphate-requiring protein</fullName>
    </submittedName>
</protein>
<comment type="caution">
    <text evidence="7">The sequence shown here is derived from an EMBL/GenBank/DDBJ whole genome shotgun (WGS) entry which is preliminary data.</text>
</comment>
<feature type="domain" description="Thiamine pyrophosphate enzyme N-terminal TPP-binding" evidence="6">
    <location>
        <begin position="12"/>
        <end position="128"/>
    </location>
</feature>
<reference evidence="8" key="1">
    <citation type="journal article" date="2019" name="Int. J. Syst. Evol. Microbiol.">
        <title>The Global Catalogue of Microorganisms (GCM) 10K type strain sequencing project: providing services to taxonomists for standard genome sequencing and annotation.</title>
        <authorList>
            <consortium name="The Broad Institute Genomics Platform"/>
            <consortium name="The Broad Institute Genome Sequencing Center for Infectious Disease"/>
            <person name="Wu L."/>
            <person name="Ma J."/>
        </authorList>
    </citation>
    <scope>NUCLEOTIDE SEQUENCE [LARGE SCALE GENOMIC DNA]</scope>
    <source>
        <strain evidence="8">JCM 11882</strain>
    </source>
</reference>
<dbReference type="Pfam" id="PF02776">
    <property type="entry name" value="TPP_enzyme_N"/>
    <property type="match status" value="1"/>
</dbReference>
<dbReference type="EMBL" id="JBHSHP010000008">
    <property type="protein sequence ID" value="MFC4753625.1"/>
    <property type="molecule type" value="Genomic_DNA"/>
</dbReference>
<dbReference type="InterPro" id="IPR029035">
    <property type="entry name" value="DHS-like_NAD/FAD-binding_dom"/>
</dbReference>
<evidence type="ECO:0000259" key="4">
    <source>
        <dbReference type="Pfam" id="PF00205"/>
    </source>
</evidence>
<dbReference type="InterPro" id="IPR047210">
    <property type="entry name" value="TPP_PYR_POXB-like"/>
</dbReference>
<feature type="domain" description="Thiamine pyrophosphate enzyme TPP-binding" evidence="5">
    <location>
        <begin position="400"/>
        <end position="554"/>
    </location>
</feature>
<dbReference type="NCBIfam" id="NF006129">
    <property type="entry name" value="PRK08273.1"/>
    <property type="match status" value="1"/>
</dbReference>
<dbReference type="InterPro" id="IPR047211">
    <property type="entry name" value="POXB-like"/>
</dbReference>
<dbReference type="Gene3D" id="3.40.50.1220">
    <property type="entry name" value="TPP-binding domain"/>
    <property type="match status" value="1"/>
</dbReference>
<name>A0ABV9PMP0_9ACTN</name>
<accession>A0ABV9PMP0</accession>
<gene>
    <name evidence="7" type="ORF">ACFO7U_02375</name>
</gene>
<evidence type="ECO:0000256" key="1">
    <source>
        <dbReference type="ARBA" id="ARBA00007812"/>
    </source>
</evidence>
<proteinExistence type="inferred from homology"/>
<dbReference type="SUPFAM" id="SSF52467">
    <property type="entry name" value="DHS-like NAD/FAD-binding domain"/>
    <property type="match status" value="1"/>
</dbReference>
<dbReference type="PANTHER" id="PTHR42981:SF2">
    <property type="entry name" value="PYRUVATE DEHYDROGENASE [UBIQUINONE]"/>
    <property type="match status" value="1"/>
</dbReference>
<evidence type="ECO:0000313" key="7">
    <source>
        <dbReference type="EMBL" id="MFC4753625.1"/>
    </source>
</evidence>
<evidence type="ECO:0000256" key="3">
    <source>
        <dbReference type="RuleBase" id="RU362132"/>
    </source>
</evidence>
<evidence type="ECO:0000256" key="2">
    <source>
        <dbReference type="ARBA" id="ARBA00023052"/>
    </source>
</evidence>
<organism evidence="7 8">
    <name type="scientific">Dietzia aurantiaca</name>
    <dbReference type="NCBI Taxonomy" id="983873"/>
    <lineage>
        <taxon>Bacteria</taxon>
        <taxon>Bacillati</taxon>
        <taxon>Actinomycetota</taxon>
        <taxon>Actinomycetes</taxon>
        <taxon>Mycobacteriales</taxon>
        <taxon>Dietziaceae</taxon>
        <taxon>Dietzia</taxon>
    </lineage>
</organism>
<dbReference type="InterPro" id="IPR029061">
    <property type="entry name" value="THDP-binding"/>
</dbReference>
<dbReference type="CDD" id="cd07039">
    <property type="entry name" value="TPP_PYR_POX"/>
    <property type="match status" value="1"/>
</dbReference>
<evidence type="ECO:0000313" key="8">
    <source>
        <dbReference type="Proteomes" id="UP001595836"/>
    </source>
</evidence>